<organism evidence="5 6">
    <name type="scientific">Cupriavidus basilensis OR16</name>
    <dbReference type="NCBI Taxonomy" id="1127483"/>
    <lineage>
        <taxon>Bacteria</taxon>
        <taxon>Pseudomonadati</taxon>
        <taxon>Pseudomonadota</taxon>
        <taxon>Betaproteobacteria</taxon>
        <taxon>Burkholderiales</taxon>
        <taxon>Burkholderiaceae</taxon>
        <taxon>Cupriavidus</taxon>
    </lineage>
</organism>
<name>H1S4W9_9BURK</name>
<feature type="domain" description="HTH tetR-type" evidence="4">
    <location>
        <begin position="33"/>
        <end position="93"/>
    </location>
</feature>
<dbReference type="SUPFAM" id="SSF48498">
    <property type="entry name" value="Tetracyclin repressor-like, C-terminal domain"/>
    <property type="match status" value="1"/>
</dbReference>
<accession>H1S4W9</accession>
<dbReference type="InterPro" id="IPR036271">
    <property type="entry name" value="Tet_transcr_reg_TetR-rel_C_sf"/>
</dbReference>
<dbReference type="Pfam" id="PF00440">
    <property type="entry name" value="TetR_N"/>
    <property type="match status" value="1"/>
</dbReference>
<feature type="DNA-binding region" description="H-T-H motif" evidence="2">
    <location>
        <begin position="56"/>
        <end position="75"/>
    </location>
</feature>
<feature type="region of interest" description="Disordered" evidence="3">
    <location>
        <begin position="1"/>
        <end position="33"/>
    </location>
</feature>
<dbReference type="PANTHER" id="PTHR30055">
    <property type="entry name" value="HTH-TYPE TRANSCRIPTIONAL REGULATOR RUTR"/>
    <property type="match status" value="1"/>
</dbReference>
<dbReference type="InterPro" id="IPR041474">
    <property type="entry name" value="NicS_C"/>
</dbReference>
<dbReference type="SUPFAM" id="SSF46689">
    <property type="entry name" value="Homeodomain-like"/>
    <property type="match status" value="1"/>
</dbReference>
<dbReference type="GO" id="GO:0000976">
    <property type="term" value="F:transcription cis-regulatory region binding"/>
    <property type="evidence" value="ECO:0007669"/>
    <property type="project" value="TreeGrafter"/>
</dbReference>
<dbReference type="PANTHER" id="PTHR30055:SF146">
    <property type="entry name" value="HTH-TYPE TRANSCRIPTIONAL DUAL REGULATOR CECR"/>
    <property type="match status" value="1"/>
</dbReference>
<evidence type="ECO:0000256" key="3">
    <source>
        <dbReference type="SAM" id="MobiDB-lite"/>
    </source>
</evidence>
<keyword evidence="1 2" id="KW-0238">DNA-binding</keyword>
<dbReference type="PATRIC" id="fig|1127483.3.peg.2864"/>
<dbReference type="InterPro" id="IPR009057">
    <property type="entry name" value="Homeodomain-like_sf"/>
</dbReference>
<comment type="caution">
    <text evidence="5">The sequence shown here is derived from an EMBL/GenBank/DDBJ whole genome shotgun (WGS) entry which is preliminary data.</text>
</comment>
<gene>
    <name evidence="5" type="ORF">OR16_14314</name>
</gene>
<reference evidence="5 6" key="1">
    <citation type="journal article" date="2012" name="J. Bacteriol.">
        <title>De Novo Genome Project of Cupriavidus basilensis OR16.</title>
        <authorList>
            <person name="Cserhati M."/>
            <person name="Kriszt B."/>
            <person name="Szoboszlay S."/>
            <person name="Toth A."/>
            <person name="Szabo I."/>
            <person name="Tancsics A."/>
            <person name="Nagy I."/>
            <person name="Horvath B."/>
            <person name="Nagy I."/>
            <person name="Kukolya J."/>
        </authorList>
    </citation>
    <scope>NUCLEOTIDE SEQUENCE [LARGE SCALE GENOMIC DNA]</scope>
    <source>
        <strain evidence="5 6">OR16</strain>
    </source>
</reference>
<dbReference type="RefSeq" id="WP_006158455.1">
    <property type="nucleotide sequence ID" value="NZ_AHJE01000034.1"/>
</dbReference>
<evidence type="ECO:0000256" key="1">
    <source>
        <dbReference type="ARBA" id="ARBA00023125"/>
    </source>
</evidence>
<protein>
    <submittedName>
        <fullName evidence="5">Regulatory protein TetR</fullName>
    </submittedName>
</protein>
<dbReference type="InterPro" id="IPR050109">
    <property type="entry name" value="HTH-type_TetR-like_transc_reg"/>
</dbReference>
<dbReference type="Proteomes" id="UP000005808">
    <property type="component" value="Unassembled WGS sequence"/>
</dbReference>
<dbReference type="PROSITE" id="PS50977">
    <property type="entry name" value="HTH_TETR_2"/>
    <property type="match status" value="1"/>
</dbReference>
<dbReference type="InterPro" id="IPR001647">
    <property type="entry name" value="HTH_TetR"/>
</dbReference>
<evidence type="ECO:0000259" key="4">
    <source>
        <dbReference type="PROSITE" id="PS50977"/>
    </source>
</evidence>
<dbReference type="OrthoDB" id="2356263at2"/>
<dbReference type="GO" id="GO:0003700">
    <property type="term" value="F:DNA-binding transcription factor activity"/>
    <property type="evidence" value="ECO:0007669"/>
    <property type="project" value="TreeGrafter"/>
</dbReference>
<dbReference type="Gene3D" id="1.10.357.10">
    <property type="entry name" value="Tetracycline Repressor, domain 2"/>
    <property type="match status" value="1"/>
</dbReference>
<dbReference type="Pfam" id="PF17938">
    <property type="entry name" value="TetR_C_29"/>
    <property type="match status" value="1"/>
</dbReference>
<feature type="compositionally biased region" description="Low complexity" evidence="3">
    <location>
        <begin position="20"/>
        <end position="33"/>
    </location>
</feature>
<dbReference type="PRINTS" id="PR00455">
    <property type="entry name" value="HTHTETR"/>
</dbReference>
<evidence type="ECO:0000256" key="2">
    <source>
        <dbReference type="PROSITE-ProRule" id="PRU00335"/>
    </source>
</evidence>
<proteinExistence type="predicted"/>
<dbReference type="AlphaFoldDB" id="H1S4W9"/>
<evidence type="ECO:0000313" key="5">
    <source>
        <dbReference type="EMBL" id="EHP42453.1"/>
    </source>
</evidence>
<sequence length="242" mass="25939">MTPVETRRPKTPARKPAAEPPAATASASRAAEASGRQRLIEAAEIEFTQKGYDGASVLSIANRAGVKQPLLNYHFGSKEGLWRAVVENAYTGALTASGQAADARDPADPLARLQAALRAFAVSNILHPAAHSLVLMEVAQDGPRLDWLVDNYMKPFHDKLDALIAQCHAAQLLKPYPPEHASVTMTATLTAVQSATHLIQRLYGVGPMTAEQAGQHAEQVIDVLLNGMLARPASRRRTASAR</sequence>
<dbReference type="EMBL" id="AHJE01000034">
    <property type="protein sequence ID" value="EHP42453.1"/>
    <property type="molecule type" value="Genomic_DNA"/>
</dbReference>
<evidence type="ECO:0000313" key="6">
    <source>
        <dbReference type="Proteomes" id="UP000005808"/>
    </source>
</evidence>